<dbReference type="EMBL" id="NAJP01000020">
    <property type="protein sequence ID" value="TKA43085.1"/>
    <property type="molecule type" value="Genomic_DNA"/>
</dbReference>
<feature type="region of interest" description="Disordered" evidence="6">
    <location>
        <begin position="187"/>
        <end position="209"/>
    </location>
</feature>
<comment type="caution">
    <text evidence="7">The sequence shown here is derived from an EMBL/GenBank/DDBJ whole genome shotgun (WGS) entry which is preliminary data.</text>
</comment>
<organism evidence="7 8">
    <name type="scientific">Friedmanniomyces endolithicus</name>
    <dbReference type="NCBI Taxonomy" id="329885"/>
    <lineage>
        <taxon>Eukaryota</taxon>
        <taxon>Fungi</taxon>
        <taxon>Dikarya</taxon>
        <taxon>Ascomycota</taxon>
        <taxon>Pezizomycotina</taxon>
        <taxon>Dothideomycetes</taxon>
        <taxon>Dothideomycetidae</taxon>
        <taxon>Mycosphaerellales</taxon>
        <taxon>Teratosphaeriaceae</taxon>
        <taxon>Friedmanniomyces</taxon>
    </lineage>
</organism>
<reference evidence="7 8" key="1">
    <citation type="submission" date="2017-03" db="EMBL/GenBank/DDBJ databases">
        <title>Genomes of endolithic fungi from Antarctica.</title>
        <authorList>
            <person name="Coleine C."/>
            <person name="Masonjones S."/>
            <person name="Stajich J.E."/>
        </authorList>
    </citation>
    <scope>NUCLEOTIDE SEQUENCE [LARGE SCALE GENOMIC DNA]</scope>
    <source>
        <strain evidence="7 8">CCFEE 5311</strain>
    </source>
</reference>
<evidence type="ECO:0000256" key="5">
    <source>
        <dbReference type="RuleBase" id="RU364132"/>
    </source>
</evidence>
<dbReference type="Pfam" id="PF04939">
    <property type="entry name" value="RRS1"/>
    <property type="match status" value="1"/>
</dbReference>
<dbReference type="Proteomes" id="UP000310066">
    <property type="component" value="Unassembled WGS sequence"/>
</dbReference>
<dbReference type="OrthoDB" id="28455at2759"/>
<comment type="subcellular location">
    <subcellularLocation>
        <location evidence="1 5">Nucleus</location>
    </subcellularLocation>
</comment>
<evidence type="ECO:0000256" key="1">
    <source>
        <dbReference type="ARBA" id="ARBA00004123"/>
    </source>
</evidence>
<feature type="region of interest" description="Disordered" evidence="6">
    <location>
        <begin position="18"/>
        <end position="39"/>
    </location>
</feature>
<evidence type="ECO:0000313" key="8">
    <source>
        <dbReference type="Proteomes" id="UP000310066"/>
    </source>
</evidence>
<sequence length="209" mass="22789">MHDIDGAGHVKYFAISRMHTKNHHTSKEKPSTAMADPQPQVQPYAFDLGHLLLSDPNPLTTAPTTASPTDKEALLAARAQLCAQALINQLLTACSIQRSPEGDLHIKLPDPTTQLPREKPVPKEKEKTKWDKFAEKKGIKAKRKDGKLAFDEVSGEWKAKYGYQGKASAGAAAGGVGEDWLVEVDEKAEKAEREGADGGKKAKKQKKGR</sequence>
<dbReference type="GO" id="GO:0042254">
    <property type="term" value="P:ribosome biogenesis"/>
    <property type="evidence" value="ECO:0007669"/>
    <property type="project" value="UniProtKB-KW"/>
</dbReference>
<dbReference type="InterPro" id="IPR007023">
    <property type="entry name" value="Ribosom_reg"/>
</dbReference>
<comment type="function">
    <text evidence="5">Involved in ribosomal large subunit assembly.</text>
</comment>
<evidence type="ECO:0000256" key="6">
    <source>
        <dbReference type="SAM" id="MobiDB-lite"/>
    </source>
</evidence>
<comment type="similarity">
    <text evidence="2 5">Belongs to the RRS1 family.</text>
</comment>
<keyword evidence="3 5" id="KW-0690">Ribosome biogenesis</keyword>
<dbReference type="STRING" id="329885.A0A4U0V5N5"/>
<dbReference type="AlphaFoldDB" id="A0A4U0V5N5"/>
<dbReference type="GO" id="GO:0005634">
    <property type="term" value="C:nucleus"/>
    <property type="evidence" value="ECO:0007669"/>
    <property type="project" value="UniProtKB-SubCell"/>
</dbReference>
<feature type="region of interest" description="Disordered" evidence="6">
    <location>
        <begin position="105"/>
        <end position="129"/>
    </location>
</feature>
<feature type="compositionally biased region" description="Basic and acidic residues" evidence="6">
    <location>
        <begin position="187"/>
        <end position="200"/>
    </location>
</feature>
<keyword evidence="4 5" id="KW-0539">Nucleus</keyword>
<evidence type="ECO:0000313" key="7">
    <source>
        <dbReference type="EMBL" id="TKA43085.1"/>
    </source>
</evidence>
<gene>
    <name evidence="7" type="ORF">B0A54_06033</name>
</gene>
<evidence type="ECO:0000256" key="3">
    <source>
        <dbReference type="ARBA" id="ARBA00022517"/>
    </source>
</evidence>
<name>A0A4U0V5N5_9PEZI</name>
<evidence type="ECO:0000256" key="2">
    <source>
        <dbReference type="ARBA" id="ARBA00010077"/>
    </source>
</evidence>
<protein>
    <recommendedName>
        <fullName evidence="5">Ribosome biogenesis regulatory protein</fullName>
    </recommendedName>
</protein>
<feature type="compositionally biased region" description="Basic and acidic residues" evidence="6">
    <location>
        <begin position="116"/>
        <end position="129"/>
    </location>
</feature>
<accession>A0A4U0V5N5</accession>
<proteinExistence type="inferred from homology"/>
<evidence type="ECO:0000256" key="4">
    <source>
        <dbReference type="ARBA" id="ARBA00023242"/>
    </source>
</evidence>